<keyword evidence="4" id="KW-1185">Reference proteome</keyword>
<dbReference type="NCBIfam" id="TIGR00762">
    <property type="entry name" value="DegV"/>
    <property type="match status" value="1"/>
</dbReference>
<comment type="function">
    <text evidence="1">May bind long-chain fatty acids, such as palmitate, and may play a role in lipid transport or fatty acid metabolism.</text>
</comment>
<dbReference type="PANTHER" id="PTHR33434">
    <property type="entry name" value="DEGV DOMAIN-CONTAINING PROTEIN DR_1986-RELATED"/>
    <property type="match status" value="1"/>
</dbReference>
<protein>
    <submittedName>
        <fullName evidence="3">Fatty acid-binding protein DegV</fullName>
    </submittedName>
</protein>
<accession>A0A1J0GM79</accession>
<dbReference type="Pfam" id="PF02645">
    <property type="entry name" value="DegV"/>
    <property type="match status" value="1"/>
</dbReference>
<organism evidence="3 4">
    <name type="scientific">Clostridium estertheticum subsp. estertheticum</name>
    <dbReference type="NCBI Taxonomy" id="1552"/>
    <lineage>
        <taxon>Bacteria</taxon>
        <taxon>Bacillati</taxon>
        <taxon>Bacillota</taxon>
        <taxon>Clostridia</taxon>
        <taxon>Eubacteriales</taxon>
        <taxon>Clostridiaceae</taxon>
        <taxon>Clostridium</taxon>
    </lineage>
</organism>
<dbReference type="EMBL" id="CP015756">
    <property type="protein sequence ID" value="APC42453.1"/>
    <property type="molecule type" value="Genomic_DNA"/>
</dbReference>
<dbReference type="KEGG" id="ceu:A7L45_21610"/>
<sequence length="293" mass="32630">MSKTHSEIILVIDSGCDLPLEYIKQDNIIPLGLICNFKGEAIEDDFGEKFIRKDFYDALRQGETPSTSQINSQIYLDVFKKYVLLKKSIIYIALSSALTGTINSANIARETILEDFPDADIRIVDSKCASLGQGLLTYYAYEMLKSGKSTGEIVRWLEENKLRINHWFTVNDLNHLKRGGRISSSAAAVGTLLNIKPVLFVDNEGRLIPFSKCRGRKKAISTLVQKFKEKSDPSIKQVIAISHGDCLQDALALELLLRENGNVKDVILNYVGTAVGSHVGPEMLGIFFIANER</sequence>
<dbReference type="GO" id="GO:0008289">
    <property type="term" value="F:lipid binding"/>
    <property type="evidence" value="ECO:0007669"/>
    <property type="project" value="UniProtKB-KW"/>
</dbReference>
<reference evidence="4" key="1">
    <citation type="journal article" date="2016" name="Front. Microbiol.">
        <title>Complete Genome Sequence of Clostridium estertheticum DSM 8809, a Microbe Identified in Spoiled Vacuum Packed Beef.</title>
        <authorList>
            <person name="Yu Z."/>
            <person name="Gunn L."/>
            <person name="Brennan E."/>
            <person name="Reid R."/>
            <person name="Wall P.G."/>
            <person name="Gaora O.P."/>
            <person name="Hurley D."/>
            <person name="Bolton D."/>
            <person name="Fanning S."/>
        </authorList>
    </citation>
    <scope>NUCLEOTIDE SEQUENCE [LARGE SCALE GENOMIC DNA]</scope>
    <source>
        <strain evidence="4">DSM 8809</strain>
    </source>
</reference>
<dbReference type="PROSITE" id="PS51482">
    <property type="entry name" value="DEGV"/>
    <property type="match status" value="1"/>
</dbReference>
<dbReference type="Gene3D" id="3.30.1180.10">
    <property type="match status" value="1"/>
</dbReference>
<dbReference type="InterPro" id="IPR043168">
    <property type="entry name" value="DegV_C"/>
</dbReference>
<gene>
    <name evidence="3" type="ORF">A7L45_21610</name>
</gene>
<dbReference type="RefSeq" id="WP_071614741.1">
    <property type="nucleotide sequence ID" value="NZ_CP015756.1"/>
</dbReference>
<dbReference type="Proteomes" id="UP000182569">
    <property type="component" value="Chromosome"/>
</dbReference>
<dbReference type="InterPro" id="IPR050270">
    <property type="entry name" value="DegV_domain_contain"/>
</dbReference>
<dbReference type="AlphaFoldDB" id="A0A1J0GM79"/>
<dbReference type="STRING" id="1552.A7L45_21610"/>
<evidence type="ECO:0000256" key="1">
    <source>
        <dbReference type="ARBA" id="ARBA00003238"/>
    </source>
</evidence>
<keyword evidence="2" id="KW-0446">Lipid-binding</keyword>
<dbReference type="Gene3D" id="2.20.28.50">
    <property type="entry name" value="degv family protein"/>
    <property type="match status" value="1"/>
</dbReference>
<evidence type="ECO:0000313" key="3">
    <source>
        <dbReference type="EMBL" id="APC42453.1"/>
    </source>
</evidence>
<dbReference type="Gene3D" id="3.40.50.10440">
    <property type="entry name" value="Dihydroxyacetone kinase, domain 1"/>
    <property type="match status" value="1"/>
</dbReference>
<dbReference type="InterPro" id="IPR003797">
    <property type="entry name" value="DegV"/>
</dbReference>
<evidence type="ECO:0000313" key="4">
    <source>
        <dbReference type="Proteomes" id="UP000182569"/>
    </source>
</evidence>
<dbReference type="OrthoDB" id="9780660at2"/>
<name>A0A1J0GM79_9CLOT</name>
<dbReference type="SUPFAM" id="SSF82549">
    <property type="entry name" value="DAK1/DegV-like"/>
    <property type="match status" value="1"/>
</dbReference>
<dbReference type="PANTHER" id="PTHR33434:SF3">
    <property type="entry name" value="DEGV DOMAIN-CONTAINING PROTEIN YITS"/>
    <property type="match status" value="1"/>
</dbReference>
<proteinExistence type="predicted"/>
<evidence type="ECO:0000256" key="2">
    <source>
        <dbReference type="ARBA" id="ARBA00023121"/>
    </source>
</evidence>